<dbReference type="HOGENOM" id="CLU_148467_0_0_6"/>
<dbReference type="Proteomes" id="UP000013248">
    <property type="component" value="Unassembled WGS sequence"/>
</dbReference>
<dbReference type="EMBL" id="APRP01000012">
    <property type="protein sequence ID" value="ENX03205.1"/>
    <property type="molecule type" value="Genomic_DNA"/>
</dbReference>
<dbReference type="AlphaFoldDB" id="N9NML1"/>
<dbReference type="eggNOG" id="ENOG5030388">
    <property type="taxonomic scope" value="Bacteria"/>
</dbReference>
<protein>
    <submittedName>
        <fullName evidence="1">Uncharacterized protein</fullName>
    </submittedName>
</protein>
<evidence type="ECO:0000313" key="2">
    <source>
        <dbReference type="Proteomes" id="UP000013248"/>
    </source>
</evidence>
<name>N9NML1_9GAMM</name>
<dbReference type="PATRIC" id="fig|1217705.3.peg.757"/>
<comment type="caution">
    <text evidence="1">The sequence shown here is derived from an EMBL/GenBank/DDBJ whole genome shotgun (WGS) entry which is preliminary data.</text>
</comment>
<accession>N9NML1</accession>
<gene>
    <name evidence="1" type="ORF">F900_00793</name>
</gene>
<sequence>MIFEVNSYVGVNSIKFGMSREGVRNTLLNYEYRIFRRNSYSESPIDGYDDIGLNISYDSSDKVEALEFSEPACVVLNGIDVFSITASEVYALIKKLDQDVMIDADGLISFKLGVGVYEPFYEEEYMHPIESFIVFKQGYYDSIDFG</sequence>
<reference evidence="1 2" key="1">
    <citation type="submission" date="2013-02" db="EMBL/GenBank/DDBJ databases">
        <title>The Genome Sequence of Acinetobacter sp. ANC 3862.</title>
        <authorList>
            <consortium name="The Broad Institute Genome Sequencing Platform"/>
            <consortium name="The Broad Institute Genome Sequencing Center for Infectious Disease"/>
            <person name="Cerqueira G."/>
            <person name="Feldgarden M."/>
            <person name="Courvalin P."/>
            <person name="Perichon B."/>
            <person name="Grillot-Courvalin C."/>
            <person name="Clermont D."/>
            <person name="Rocha E."/>
            <person name="Yoon E.-J."/>
            <person name="Nemec A."/>
            <person name="Walker B."/>
            <person name="Young S.K."/>
            <person name="Zeng Q."/>
            <person name="Gargeya S."/>
            <person name="Fitzgerald M."/>
            <person name="Haas B."/>
            <person name="Abouelleil A."/>
            <person name="Alvarado L."/>
            <person name="Arachchi H.M."/>
            <person name="Berlin A.M."/>
            <person name="Chapman S.B."/>
            <person name="Dewar J."/>
            <person name="Goldberg J."/>
            <person name="Griggs A."/>
            <person name="Gujja S."/>
            <person name="Hansen M."/>
            <person name="Howarth C."/>
            <person name="Imamovic A."/>
            <person name="Larimer J."/>
            <person name="McCowan C."/>
            <person name="Murphy C."/>
            <person name="Neiman D."/>
            <person name="Pearson M."/>
            <person name="Priest M."/>
            <person name="Roberts A."/>
            <person name="Saif S."/>
            <person name="Shea T."/>
            <person name="Sisk P."/>
            <person name="Sykes S."/>
            <person name="Wortman J."/>
            <person name="Nusbaum C."/>
            <person name="Birren B."/>
        </authorList>
    </citation>
    <scope>NUCLEOTIDE SEQUENCE [LARGE SCALE GENOMIC DNA]</scope>
    <source>
        <strain evidence="1 2">ANC 3862</strain>
    </source>
</reference>
<evidence type="ECO:0000313" key="1">
    <source>
        <dbReference type="EMBL" id="ENX03205.1"/>
    </source>
</evidence>
<organism evidence="1 2">
    <name type="scientific">Acinetobacter modestus</name>
    <dbReference type="NCBI Taxonomy" id="1776740"/>
    <lineage>
        <taxon>Bacteria</taxon>
        <taxon>Pseudomonadati</taxon>
        <taxon>Pseudomonadota</taxon>
        <taxon>Gammaproteobacteria</taxon>
        <taxon>Moraxellales</taxon>
        <taxon>Moraxellaceae</taxon>
        <taxon>Acinetobacter</taxon>
    </lineage>
</organism>
<dbReference type="STRING" id="1217705.F900_00793"/>
<dbReference type="RefSeq" id="WP_005215280.1">
    <property type="nucleotide sequence ID" value="NZ_KB850089.1"/>
</dbReference>
<proteinExistence type="predicted"/>